<evidence type="ECO:0000313" key="3">
    <source>
        <dbReference type="Proteomes" id="UP000319478"/>
    </source>
</evidence>
<organism evidence="2 3">
    <name type="scientific">Novacetimonas hansenii</name>
    <name type="common">Komagataeibacter hansenii</name>
    <dbReference type="NCBI Taxonomy" id="436"/>
    <lineage>
        <taxon>Bacteria</taxon>
        <taxon>Pseudomonadati</taxon>
        <taxon>Pseudomonadota</taxon>
        <taxon>Alphaproteobacteria</taxon>
        <taxon>Acetobacterales</taxon>
        <taxon>Acetobacteraceae</taxon>
        <taxon>Novacetimonas</taxon>
    </lineage>
</organism>
<feature type="transmembrane region" description="Helical" evidence="1">
    <location>
        <begin position="25"/>
        <end position="43"/>
    </location>
</feature>
<evidence type="ECO:0000313" key="2">
    <source>
        <dbReference type="EMBL" id="GEC64166.1"/>
    </source>
</evidence>
<proteinExistence type="predicted"/>
<keyword evidence="1" id="KW-1133">Transmembrane helix</keyword>
<accession>A0ABQ0SG02</accession>
<sequence length="125" mass="13161">MKPSSSLASITAAFSILLYEVPQQYVAPVCTVIAACAIAAAIIQPPPPGARIEGIIYVLINGIAANVGWAVNAVRRGKTAVMVDRVQKPTATTILDKSGIPVTPTRLHLPTKLRQVIESKTSSKS</sequence>
<comment type="caution">
    <text evidence="2">The sequence shown here is derived from an EMBL/GenBank/DDBJ whole genome shotgun (WGS) entry which is preliminary data.</text>
</comment>
<reference evidence="2 3" key="1">
    <citation type="submission" date="2019-06" db="EMBL/GenBank/DDBJ databases">
        <title>Whole genome shotgun sequence of Komagataeibacter hansenii NBRC 14820.</title>
        <authorList>
            <person name="Hosoyama A."/>
            <person name="Uohara A."/>
            <person name="Ohji S."/>
            <person name="Ichikawa N."/>
        </authorList>
    </citation>
    <scope>NUCLEOTIDE SEQUENCE [LARGE SCALE GENOMIC DNA]</scope>
    <source>
        <strain evidence="2 3">NBRC 14820</strain>
    </source>
</reference>
<gene>
    <name evidence="2" type="ORF">GHA01_20150</name>
</gene>
<protein>
    <submittedName>
        <fullName evidence="2">Uncharacterized protein</fullName>
    </submittedName>
</protein>
<keyword evidence="3" id="KW-1185">Reference proteome</keyword>
<keyword evidence="1" id="KW-0472">Membrane</keyword>
<evidence type="ECO:0000256" key="1">
    <source>
        <dbReference type="SAM" id="Phobius"/>
    </source>
</evidence>
<dbReference type="EMBL" id="BJNN01000108">
    <property type="protein sequence ID" value="GEC64166.1"/>
    <property type="molecule type" value="Genomic_DNA"/>
</dbReference>
<dbReference type="RefSeq" id="WP_048859060.1">
    <property type="nucleotide sequence ID" value="NZ_BJNN01000108.1"/>
</dbReference>
<dbReference type="Proteomes" id="UP000319478">
    <property type="component" value="Unassembled WGS sequence"/>
</dbReference>
<feature type="transmembrane region" description="Helical" evidence="1">
    <location>
        <begin position="55"/>
        <end position="74"/>
    </location>
</feature>
<name>A0ABQ0SG02_NOVHA</name>
<keyword evidence="1" id="KW-0812">Transmembrane</keyword>